<dbReference type="Gene3D" id="3.30.450.180">
    <property type="match status" value="1"/>
</dbReference>
<dbReference type="OrthoDB" id="3518652at2"/>
<accession>A0A0W8I0J9</accession>
<dbReference type="PANTHER" id="PTHR35010:SF2">
    <property type="entry name" value="BLL4672 PROTEIN"/>
    <property type="match status" value="1"/>
</dbReference>
<dbReference type="Pfam" id="PF17765">
    <property type="entry name" value="MLTR_LBD"/>
    <property type="match status" value="1"/>
</dbReference>
<dbReference type="EMBL" id="LQBL01000033">
    <property type="protein sequence ID" value="KUG51145.1"/>
    <property type="molecule type" value="Genomic_DNA"/>
</dbReference>
<keyword evidence="4" id="KW-1185">Reference proteome</keyword>
<dbReference type="CDD" id="cd00093">
    <property type="entry name" value="HTH_XRE"/>
    <property type="match status" value="1"/>
</dbReference>
<dbReference type="GO" id="GO:0003677">
    <property type="term" value="F:DNA binding"/>
    <property type="evidence" value="ECO:0007669"/>
    <property type="project" value="InterPro"/>
</dbReference>
<dbReference type="AlphaFoldDB" id="A0A0W8I0J9"/>
<dbReference type="STRING" id="767452.AVL62_12955"/>
<dbReference type="InterPro" id="IPR010982">
    <property type="entry name" value="Lambda_DNA-bd_dom_sf"/>
</dbReference>
<evidence type="ECO:0000256" key="1">
    <source>
        <dbReference type="SAM" id="MobiDB-lite"/>
    </source>
</evidence>
<organism evidence="3 4">
    <name type="scientific">Serinicoccus chungangensis</name>
    <dbReference type="NCBI Taxonomy" id="767452"/>
    <lineage>
        <taxon>Bacteria</taxon>
        <taxon>Bacillati</taxon>
        <taxon>Actinomycetota</taxon>
        <taxon>Actinomycetes</taxon>
        <taxon>Micrococcales</taxon>
        <taxon>Ornithinimicrobiaceae</taxon>
        <taxon>Serinicoccus</taxon>
    </lineage>
</organism>
<proteinExistence type="predicted"/>
<dbReference type="RefSeq" id="WP_058892690.1">
    <property type="nucleotide sequence ID" value="NZ_LQBL01000033.1"/>
</dbReference>
<dbReference type="InterPro" id="IPR041413">
    <property type="entry name" value="MLTR_LBD"/>
</dbReference>
<comment type="caution">
    <text evidence="3">The sequence shown here is derived from an EMBL/GenBank/DDBJ whole genome shotgun (WGS) entry which is preliminary data.</text>
</comment>
<dbReference type="Proteomes" id="UP000054837">
    <property type="component" value="Unassembled WGS sequence"/>
</dbReference>
<evidence type="ECO:0000313" key="3">
    <source>
        <dbReference type="EMBL" id="KUG51145.1"/>
    </source>
</evidence>
<reference evidence="3 4" key="1">
    <citation type="submission" date="2015-12" db="EMBL/GenBank/DDBJ databases">
        <title>Serinicoccus chungangenesis strain CD08_5 genome sequencing and assembly.</title>
        <authorList>
            <person name="Chander A.M."/>
            <person name="Kaur G."/>
            <person name="Nair G.R."/>
            <person name="Dhawan D.K."/>
            <person name="Kochhar R.K."/>
            <person name="Mayilraj S."/>
            <person name="Bhadada S.K."/>
        </authorList>
    </citation>
    <scope>NUCLEOTIDE SEQUENCE [LARGE SCALE GENOMIC DNA]</scope>
    <source>
        <strain evidence="3 4">CD08_5</strain>
    </source>
</reference>
<dbReference type="SMART" id="SM00530">
    <property type="entry name" value="HTH_XRE"/>
    <property type="match status" value="1"/>
</dbReference>
<dbReference type="InterPro" id="IPR001387">
    <property type="entry name" value="Cro/C1-type_HTH"/>
</dbReference>
<dbReference type="SUPFAM" id="SSF47413">
    <property type="entry name" value="lambda repressor-like DNA-binding domains"/>
    <property type="match status" value="1"/>
</dbReference>
<evidence type="ECO:0000313" key="4">
    <source>
        <dbReference type="Proteomes" id="UP000054837"/>
    </source>
</evidence>
<protein>
    <submittedName>
        <fullName evidence="3">XRE family transcriptional regulator</fullName>
    </submittedName>
</protein>
<dbReference type="Pfam" id="PF13560">
    <property type="entry name" value="HTH_31"/>
    <property type="match status" value="1"/>
</dbReference>
<sequence length="281" mass="30857">MMDRAGLADFLRHRRQSLQPEDVGMPRGPRRRTAGLRREEVAALCHMSTDYWSRLEQERGPRPSAQMVGSIAQGLHLTVAERDHLFRLAGHPPPPAASAGMHLSPGVLRILDRLADTPAEVVTELGETVRQTPVGVALLGDLTRFTGDLRSIGYRWFALPGARDIYPEEDHAYYSRLYASGLRGVVGLRGPDSRAAELATSLLGSSAEFREVWQRQEVGLQPPDVKRYRLPSVGDIELNCQVMLAPAQAQTLLVYTAAPGSESHEKLELLSVLGAEGVRSP</sequence>
<feature type="region of interest" description="Disordered" evidence="1">
    <location>
        <begin position="1"/>
        <end position="34"/>
    </location>
</feature>
<dbReference type="Gene3D" id="1.10.260.40">
    <property type="entry name" value="lambda repressor-like DNA-binding domains"/>
    <property type="match status" value="1"/>
</dbReference>
<gene>
    <name evidence="3" type="ORF">AVL62_12955</name>
</gene>
<feature type="domain" description="HTH cro/C1-type" evidence="2">
    <location>
        <begin position="10"/>
        <end position="82"/>
    </location>
</feature>
<evidence type="ECO:0000259" key="2">
    <source>
        <dbReference type="SMART" id="SM00530"/>
    </source>
</evidence>
<name>A0A0W8I0J9_9MICO</name>
<dbReference type="PANTHER" id="PTHR35010">
    <property type="entry name" value="BLL4672 PROTEIN-RELATED"/>
    <property type="match status" value="1"/>
</dbReference>